<evidence type="ECO:0000313" key="2">
    <source>
        <dbReference type="Proteomes" id="UP000250179"/>
    </source>
</evidence>
<dbReference type="Proteomes" id="UP000250179">
    <property type="component" value="Chromosome"/>
</dbReference>
<sequence>MRKFLFFFLFAVAGLGFLFPSYCLSISDGSSERVYPLGDLNVTIDYIHSVERSEVIEVLEVNSSGIYARQMWWKDFGAGLPEDFQTIRNGFYFKEINIPLGKSLDFWFIPLNRARIYVNGRLALKPAGDTLVSFRVERCFLIQKIVGRC</sequence>
<reference evidence="1 2" key="1">
    <citation type="submission" date="2016-03" db="EMBL/GenBank/DDBJ databases">
        <title>Complete genome sequence of Thermococcus profundus strain DT5432.</title>
        <authorList>
            <person name="Oger P.M."/>
        </authorList>
    </citation>
    <scope>NUCLEOTIDE SEQUENCE [LARGE SCALE GENOMIC DNA]</scope>
    <source>
        <strain evidence="1 2">DT 5432</strain>
    </source>
</reference>
<protein>
    <recommendedName>
        <fullName evidence="3">DUF1850 domain-containing protein</fullName>
    </recommendedName>
</protein>
<name>A0A2Z2MHD1_THEPR</name>
<dbReference type="InterPro" id="IPR015001">
    <property type="entry name" value="DUF1850"/>
</dbReference>
<gene>
    <name evidence="1" type="ORF">A3L09_00535</name>
</gene>
<dbReference type="OrthoDB" id="103636at2157"/>
<evidence type="ECO:0008006" key="3">
    <source>
        <dbReference type="Google" id="ProtNLM"/>
    </source>
</evidence>
<dbReference type="KEGG" id="tprf:A3L09_00535"/>
<accession>A0A2Z2MHD1</accession>
<dbReference type="AlphaFoldDB" id="A0A2Z2MHD1"/>
<keyword evidence="2" id="KW-1185">Reference proteome</keyword>
<dbReference type="Pfam" id="PF08905">
    <property type="entry name" value="DUF1850"/>
    <property type="match status" value="1"/>
</dbReference>
<organism evidence="1 2">
    <name type="scientific">Thermococcus profundus</name>
    <dbReference type="NCBI Taxonomy" id="49899"/>
    <lineage>
        <taxon>Archaea</taxon>
        <taxon>Methanobacteriati</taxon>
        <taxon>Methanobacteriota</taxon>
        <taxon>Thermococci</taxon>
        <taxon>Thermococcales</taxon>
        <taxon>Thermococcaceae</taxon>
        <taxon>Thermococcus</taxon>
    </lineage>
</organism>
<evidence type="ECO:0000313" key="1">
    <source>
        <dbReference type="EMBL" id="ASJ01851.1"/>
    </source>
</evidence>
<dbReference type="EMBL" id="CP014862">
    <property type="protein sequence ID" value="ASJ01851.1"/>
    <property type="molecule type" value="Genomic_DNA"/>
</dbReference>
<proteinExistence type="predicted"/>